<dbReference type="OrthoDB" id="9798288at2"/>
<dbReference type="InterPro" id="IPR011051">
    <property type="entry name" value="RmlC_Cupin_sf"/>
</dbReference>
<proteinExistence type="predicted"/>
<organism evidence="2 3">
    <name type="scientific">Lujinxingia vulgaris</name>
    <dbReference type="NCBI Taxonomy" id="2600176"/>
    <lineage>
        <taxon>Bacteria</taxon>
        <taxon>Deltaproteobacteria</taxon>
        <taxon>Bradymonadales</taxon>
        <taxon>Lujinxingiaceae</taxon>
        <taxon>Lujinxingia</taxon>
    </lineage>
</organism>
<sequence>MPDRAEPINRTEKFEKPAADELIARHALQPHPEGGFYAETWRSAITLPPGVLPGKSGPRQAGTAIYYLLQSHQHSKRHRVSSDELWFHLMGDPLILRIKAPDEGRLRTVTLGPTSELRLQALVPAGHWQSAHPQPGPAGYAFMACVVVPGFDFQDFEMAEG</sequence>
<comment type="caution">
    <text evidence="2">The sequence shown here is derived from an EMBL/GenBank/DDBJ whole genome shotgun (WGS) entry which is preliminary data.</text>
</comment>
<dbReference type="Pfam" id="PF06172">
    <property type="entry name" value="Cupin_5"/>
    <property type="match status" value="1"/>
</dbReference>
<dbReference type="Gene3D" id="2.60.120.10">
    <property type="entry name" value="Jelly Rolls"/>
    <property type="match status" value="1"/>
</dbReference>
<dbReference type="Proteomes" id="UP000321046">
    <property type="component" value="Unassembled WGS sequence"/>
</dbReference>
<dbReference type="SUPFAM" id="SSF51182">
    <property type="entry name" value="RmlC-like cupins"/>
    <property type="match status" value="1"/>
</dbReference>
<dbReference type="InterPro" id="IPR009327">
    <property type="entry name" value="Cupin_DUF985"/>
</dbReference>
<dbReference type="PANTHER" id="PTHR33387:SF3">
    <property type="entry name" value="DUF985 DOMAIN-CONTAINING PROTEIN"/>
    <property type="match status" value="1"/>
</dbReference>
<dbReference type="InterPro" id="IPR039935">
    <property type="entry name" value="YML079W-like"/>
</dbReference>
<dbReference type="CDD" id="cd06121">
    <property type="entry name" value="cupin_YML079wp"/>
    <property type="match status" value="1"/>
</dbReference>
<evidence type="ECO:0000259" key="1">
    <source>
        <dbReference type="Pfam" id="PF06172"/>
    </source>
</evidence>
<dbReference type="EMBL" id="VOSL01000015">
    <property type="protein sequence ID" value="TXD41800.1"/>
    <property type="molecule type" value="Genomic_DNA"/>
</dbReference>
<accession>A0A5C6XI72</accession>
<feature type="domain" description="DUF985" evidence="1">
    <location>
        <begin position="21"/>
        <end position="159"/>
    </location>
</feature>
<protein>
    <submittedName>
        <fullName evidence="2">Cupin domain-containing protein</fullName>
    </submittedName>
</protein>
<reference evidence="2 3" key="1">
    <citation type="submission" date="2019-08" db="EMBL/GenBank/DDBJ databases">
        <title>Bradymonadales sp. TMQ2.</title>
        <authorList>
            <person name="Liang Q."/>
        </authorList>
    </citation>
    <scope>NUCLEOTIDE SEQUENCE [LARGE SCALE GENOMIC DNA]</scope>
    <source>
        <strain evidence="2 3">TMQ2</strain>
    </source>
</reference>
<evidence type="ECO:0000313" key="2">
    <source>
        <dbReference type="EMBL" id="TXD41800.1"/>
    </source>
</evidence>
<dbReference type="PANTHER" id="PTHR33387">
    <property type="entry name" value="RMLC-LIKE JELLY ROLL FOLD PROTEIN"/>
    <property type="match status" value="1"/>
</dbReference>
<dbReference type="RefSeq" id="WP_146972798.1">
    <property type="nucleotide sequence ID" value="NZ_VOSL01000015.1"/>
</dbReference>
<dbReference type="AlphaFoldDB" id="A0A5C6XI72"/>
<name>A0A5C6XI72_9DELT</name>
<gene>
    <name evidence="2" type="ORF">FRC96_03660</name>
</gene>
<dbReference type="InterPro" id="IPR014710">
    <property type="entry name" value="RmlC-like_jellyroll"/>
</dbReference>
<evidence type="ECO:0000313" key="3">
    <source>
        <dbReference type="Proteomes" id="UP000321046"/>
    </source>
</evidence>